<dbReference type="InterPro" id="IPR004107">
    <property type="entry name" value="Integrase_SAM-like_N"/>
</dbReference>
<accession>A0ABY4CKS4</accession>
<keyword evidence="3 4" id="KW-0238">DNA-binding</keyword>
<keyword evidence="2" id="KW-0229">DNA integration</keyword>
<keyword evidence="7" id="KW-1185">Reference proteome</keyword>
<evidence type="ECO:0000256" key="3">
    <source>
        <dbReference type="ARBA" id="ARBA00023125"/>
    </source>
</evidence>
<sequence length="216" mass="25027">MAQIEKRGEGTYRLTIEAGFDSNGKRKRHRKTVKAKNITEARKEYAKFLTEIESGTYIKPEKMTVDSFVNNEWLKKFAETNYSPTTLKKYIGQLNAHILPEIGHKQLDDIKPLHLVTYLNKLEQNDIRKDGRVGKLSAATIKDIYKIMKSVFNKAVEWKVISSDPMDGVSQPKVERKKMKYYTSDEAQEVIEALYQEQDQWKMYFLGAFVVANSPH</sequence>
<dbReference type="Gene3D" id="1.10.150.130">
    <property type="match status" value="1"/>
</dbReference>
<protein>
    <submittedName>
        <fullName evidence="6">Site-specific integrase</fullName>
    </submittedName>
</protein>
<dbReference type="InterPro" id="IPR010998">
    <property type="entry name" value="Integrase_recombinase_N"/>
</dbReference>
<evidence type="ECO:0000256" key="4">
    <source>
        <dbReference type="PROSITE-ProRule" id="PRU01248"/>
    </source>
</evidence>
<evidence type="ECO:0000256" key="2">
    <source>
        <dbReference type="ARBA" id="ARBA00022908"/>
    </source>
</evidence>
<dbReference type="InterPro" id="IPR044068">
    <property type="entry name" value="CB"/>
</dbReference>
<evidence type="ECO:0000313" key="7">
    <source>
        <dbReference type="Proteomes" id="UP000830167"/>
    </source>
</evidence>
<evidence type="ECO:0000259" key="5">
    <source>
        <dbReference type="PROSITE" id="PS51900"/>
    </source>
</evidence>
<dbReference type="RefSeq" id="WP_347437744.1">
    <property type="nucleotide sequence ID" value="NZ_CP089291.1"/>
</dbReference>
<gene>
    <name evidence="6" type="ORF">LSG31_01885</name>
</gene>
<dbReference type="InterPro" id="IPR050808">
    <property type="entry name" value="Phage_Integrase"/>
</dbReference>
<dbReference type="PROSITE" id="PS51900">
    <property type="entry name" value="CB"/>
    <property type="match status" value="1"/>
</dbReference>
<organism evidence="6 7">
    <name type="scientific">Fodinisporobacter ferrooxydans</name>
    <dbReference type="NCBI Taxonomy" id="2901836"/>
    <lineage>
        <taxon>Bacteria</taxon>
        <taxon>Bacillati</taxon>
        <taxon>Bacillota</taxon>
        <taxon>Bacilli</taxon>
        <taxon>Bacillales</taxon>
        <taxon>Alicyclobacillaceae</taxon>
        <taxon>Fodinisporobacter</taxon>
    </lineage>
</organism>
<dbReference type="PANTHER" id="PTHR30629:SF2">
    <property type="entry name" value="PROPHAGE INTEGRASE INTS-RELATED"/>
    <property type="match status" value="1"/>
</dbReference>
<proteinExistence type="inferred from homology"/>
<reference evidence="6" key="1">
    <citation type="submission" date="2021-12" db="EMBL/GenBank/DDBJ databases">
        <title>Alicyclobacillaceae gen. nov., sp. nov., isolated from chalcocite enrichment system.</title>
        <authorList>
            <person name="Jiang Z."/>
        </authorList>
    </citation>
    <scope>NUCLEOTIDE SEQUENCE</scope>
    <source>
        <strain evidence="6">MYW30-H2</strain>
    </source>
</reference>
<dbReference type="EMBL" id="CP089291">
    <property type="protein sequence ID" value="UOF91055.1"/>
    <property type="molecule type" value="Genomic_DNA"/>
</dbReference>
<dbReference type="PANTHER" id="PTHR30629">
    <property type="entry name" value="PROPHAGE INTEGRASE"/>
    <property type="match status" value="1"/>
</dbReference>
<feature type="domain" description="Core-binding (CB)" evidence="5">
    <location>
        <begin position="64"/>
        <end position="156"/>
    </location>
</feature>
<dbReference type="Pfam" id="PF14659">
    <property type="entry name" value="Phage_int_SAM_3"/>
    <property type="match status" value="1"/>
</dbReference>
<evidence type="ECO:0000313" key="6">
    <source>
        <dbReference type="EMBL" id="UOF91055.1"/>
    </source>
</evidence>
<evidence type="ECO:0000256" key="1">
    <source>
        <dbReference type="ARBA" id="ARBA00008857"/>
    </source>
</evidence>
<dbReference type="InterPro" id="IPR011010">
    <property type="entry name" value="DNA_brk_join_enz"/>
</dbReference>
<comment type="similarity">
    <text evidence="1">Belongs to the 'phage' integrase family.</text>
</comment>
<dbReference type="SUPFAM" id="SSF56349">
    <property type="entry name" value="DNA breaking-rejoining enzymes"/>
    <property type="match status" value="1"/>
</dbReference>
<name>A0ABY4CKS4_9BACL</name>
<dbReference type="Proteomes" id="UP000830167">
    <property type="component" value="Chromosome"/>
</dbReference>